<dbReference type="PANTHER" id="PTHR43708:SF5">
    <property type="entry name" value="CONSERVED EXPRESSED OXIDOREDUCTASE (EUROFUNG)-RELATED"/>
    <property type="match status" value="1"/>
</dbReference>
<dbReference type="Pfam" id="PF22725">
    <property type="entry name" value="GFO_IDH_MocA_C3"/>
    <property type="match status" value="1"/>
</dbReference>
<dbReference type="InterPro" id="IPR055170">
    <property type="entry name" value="GFO_IDH_MocA-like_dom"/>
</dbReference>
<evidence type="ECO:0000313" key="5">
    <source>
        <dbReference type="EMBL" id="KUL42282.1"/>
    </source>
</evidence>
<protein>
    <submittedName>
        <fullName evidence="5">Oxidoreductase</fullName>
    </submittedName>
</protein>
<evidence type="ECO:0000259" key="3">
    <source>
        <dbReference type="Pfam" id="PF01408"/>
    </source>
</evidence>
<proteinExistence type="inferred from homology"/>
<sequence length="340" mass="36932">MIEQVRFGLVGYGSGGRIFHAPLVSSAKNIEFVGVVTTSEERRKQVAEQLPGVASYDSLAALAADGVQAVTISTPASTHAELALEAVRLGLAVVVDKPFALNAASARELVKAAEAAGVPLTVYQNRRWDSDFLTIRRLIEKGSLGTIRRFESRMERWAPDRLPKAAGGGTLLDFGSHLVDQALQLHGPAQRVYAEMRGETELDDDFFLAMHHLSGVESHLWGSWRQAGPGPRFRVTGTAGTFISRDLDGQEDLLKAGKTPAKLDERWGLEHEHRWGHLFRGSTGAPVESARGRWDSFYPAFADAVLGKGPLPVDPWDSVRAMEVLDAARVSATTGRSVTL</sequence>
<dbReference type="SUPFAM" id="SSF51735">
    <property type="entry name" value="NAD(P)-binding Rossmann-fold domains"/>
    <property type="match status" value="1"/>
</dbReference>
<dbReference type="GO" id="GO:0016491">
    <property type="term" value="F:oxidoreductase activity"/>
    <property type="evidence" value="ECO:0007669"/>
    <property type="project" value="UniProtKB-KW"/>
</dbReference>
<dbReference type="RefSeq" id="WP_067684438.1">
    <property type="nucleotide sequence ID" value="NZ_LLZH01000002.1"/>
</dbReference>
<evidence type="ECO:0000259" key="4">
    <source>
        <dbReference type="Pfam" id="PF22725"/>
    </source>
</evidence>
<dbReference type="EMBL" id="LLZH01000002">
    <property type="protein sequence ID" value="KUL42282.1"/>
    <property type="molecule type" value="Genomic_DNA"/>
</dbReference>
<feature type="domain" description="Gfo/Idh/MocA-like oxidoreductase N-terminal" evidence="3">
    <location>
        <begin position="5"/>
        <end position="123"/>
    </location>
</feature>
<keyword evidence="2" id="KW-0560">Oxidoreductase</keyword>
<name>A0A0X3VDD7_9ACTN</name>
<dbReference type="InterPro" id="IPR051317">
    <property type="entry name" value="Gfo/Idh/MocA_oxidoreduct"/>
</dbReference>
<feature type="domain" description="GFO/IDH/MocA-like oxidoreductase" evidence="4">
    <location>
        <begin position="132"/>
        <end position="242"/>
    </location>
</feature>
<dbReference type="OrthoDB" id="256869at2"/>
<dbReference type="Pfam" id="PF01408">
    <property type="entry name" value="GFO_IDH_MocA"/>
    <property type="match status" value="1"/>
</dbReference>
<dbReference type="Gene3D" id="3.40.50.720">
    <property type="entry name" value="NAD(P)-binding Rossmann-like Domain"/>
    <property type="match status" value="1"/>
</dbReference>
<dbReference type="SUPFAM" id="SSF55347">
    <property type="entry name" value="Glyceraldehyde-3-phosphate dehydrogenase-like, C-terminal domain"/>
    <property type="match status" value="1"/>
</dbReference>
<dbReference type="InterPro" id="IPR000683">
    <property type="entry name" value="Gfo/Idh/MocA-like_OxRdtase_N"/>
</dbReference>
<evidence type="ECO:0000313" key="6">
    <source>
        <dbReference type="Proteomes" id="UP000053244"/>
    </source>
</evidence>
<comment type="caution">
    <text evidence="5">The sequence shown here is derived from an EMBL/GenBank/DDBJ whole genome shotgun (WGS) entry which is preliminary data.</text>
</comment>
<dbReference type="AlphaFoldDB" id="A0A0X3VDD7"/>
<gene>
    <name evidence="5" type="ORF">ADL15_01750</name>
</gene>
<accession>A0A0X3VDD7</accession>
<comment type="similarity">
    <text evidence="1">Belongs to the Gfo/Idh/MocA family.</text>
</comment>
<dbReference type="Gene3D" id="3.30.360.10">
    <property type="entry name" value="Dihydrodipicolinate Reductase, domain 2"/>
    <property type="match status" value="1"/>
</dbReference>
<evidence type="ECO:0000256" key="2">
    <source>
        <dbReference type="ARBA" id="ARBA00023002"/>
    </source>
</evidence>
<dbReference type="Proteomes" id="UP000053244">
    <property type="component" value="Unassembled WGS sequence"/>
</dbReference>
<keyword evidence="6" id="KW-1185">Reference proteome</keyword>
<dbReference type="GO" id="GO:0000166">
    <property type="term" value="F:nucleotide binding"/>
    <property type="evidence" value="ECO:0007669"/>
    <property type="project" value="InterPro"/>
</dbReference>
<dbReference type="PANTHER" id="PTHR43708">
    <property type="entry name" value="CONSERVED EXPRESSED OXIDOREDUCTASE (EUROFUNG)"/>
    <property type="match status" value="1"/>
</dbReference>
<evidence type="ECO:0000256" key="1">
    <source>
        <dbReference type="ARBA" id="ARBA00010928"/>
    </source>
</evidence>
<organism evidence="5 6">
    <name type="scientific">Actinoplanes awajinensis subsp. mycoplanecinus</name>
    <dbReference type="NCBI Taxonomy" id="135947"/>
    <lineage>
        <taxon>Bacteria</taxon>
        <taxon>Bacillati</taxon>
        <taxon>Actinomycetota</taxon>
        <taxon>Actinomycetes</taxon>
        <taxon>Micromonosporales</taxon>
        <taxon>Micromonosporaceae</taxon>
        <taxon>Actinoplanes</taxon>
    </lineage>
</organism>
<reference evidence="5 6" key="1">
    <citation type="submission" date="2015-10" db="EMBL/GenBank/DDBJ databases">
        <authorList>
            <person name="Gilbert D.G."/>
        </authorList>
    </citation>
    <scope>NUCLEOTIDE SEQUENCE [LARGE SCALE GENOMIC DNA]</scope>
    <source>
        <strain evidence="5 6">NRRL B-16712</strain>
    </source>
</reference>
<dbReference type="InterPro" id="IPR036291">
    <property type="entry name" value="NAD(P)-bd_dom_sf"/>
</dbReference>